<dbReference type="InterPro" id="IPR001660">
    <property type="entry name" value="SAM"/>
</dbReference>
<feature type="domain" description="Helicase ATP-binding" evidence="6">
    <location>
        <begin position="5"/>
        <end position="369"/>
    </location>
</feature>
<evidence type="ECO:0000259" key="5">
    <source>
        <dbReference type="PROSITE" id="PS50105"/>
    </source>
</evidence>
<evidence type="ECO:0000259" key="6">
    <source>
        <dbReference type="PROSITE" id="PS51193"/>
    </source>
</evidence>
<dbReference type="GO" id="GO:0005634">
    <property type="term" value="C:nucleus"/>
    <property type="evidence" value="ECO:0007669"/>
    <property type="project" value="TreeGrafter"/>
</dbReference>
<keyword evidence="1" id="KW-0547">Nucleotide-binding</keyword>
<dbReference type="Gene3D" id="1.10.150.50">
    <property type="entry name" value="Transcription Factor, Ets-1"/>
    <property type="match status" value="1"/>
</dbReference>
<dbReference type="PANTHER" id="PTHR11472:SF47">
    <property type="entry name" value="FANCONI ANEMIA GROUP J PROTEIN"/>
    <property type="match status" value="1"/>
</dbReference>
<dbReference type="GO" id="GO:0005524">
    <property type="term" value="F:ATP binding"/>
    <property type="evidence" value="ECO:0007669"/>
    <property type="project" value="UniProtKB-KW"/>
</dbReference>
<evidence type="ECO:0000313" key="8">
    <source>
        <dbReference type="Proteomes" id="UP000286510"/>
    </source>
</evidence>
<dbReference type="PANTHER" id="PTHR11472">
    <property type="entry name" value="DNA REPAIR DEAD HELICASE RAD3/XP-D SUBFAMILY MEMBER"/>
    <property type="match status" value="1"/>
</dbReference>
<dbReference type="SUPFAM" id="SSF52540">
    <property type="entry name" value="P-loop containing nucleoside triphosphate hydrolases"/>
    <property type="match status" value="1"/>
</dbReference>
<dbReference type="Pfam" id="PF00536">
    <property type="entry name" value="SAM_1"/>
    <property type="match status" value="1"/>
</dbReference>
<dbReference type="GO" id="GO:0003678">
    <property type="term" value="F:DNA helicase activity"/>
    <property type="evidence" value="ECO:0007669"/>
    <property type="project" value="TreeGrafter"/>
</dbReference>
<sequence length="369" mass="40978">MIMGYTVEFPDGKKPFAAQFAVMNKVLLALKKEQNALLESPTGSGKTLALLCSSLAWQRQHATEVADRNRANVDAFVASKLREAQAKAARDEQVARLSAEQRLASHALGDPIRPVNVTSSTGGASQPLRPPNLDLLDQSQLLQDTDRLNSELMMVPAFYSAVDRPQKEFELACMILRADMLRGGNANRITLQFQGWPPKTYMLDDSTGHIQPVVVEPTTSPCTDQPSPSPLVKAEDKGHDDNEDDDDLMPMSFSQLEKQPKPSRTRAWEKGNAEYALPDDDVGAFKPRDQQRSSPNGPLSQNRGIVITTTSGLRHAQRHMYIDIMSVRNWLKQLELGEYTESFEKDGFDTLRGVATIDEGDLIEMNVKK</sequence>
<dbReference type="InterPro" id="IPR045028">
    <property type="entry name" value="DinG/Rad3-like"/>
</dbReference>
<feature type="region of interest" description="Disordered" evidence="4">
    <location>
        <begin position="213"/>
        <end position="303"/>
    </location>
</feature>
<keyword evidence="2" id="KW-0378">Hydrolase</keyword>
<organism evidence="7 8">
    <name type="scientific">Aphanomyces astaci</name>
    <name type="common">Crayfish plague agent</name>
    <dbReference type="NCBI Taxonomy" id="112090"/>
    <lineage>
        <taxon>Eukaryota</taxon>
        <taxon>Sar</taxon>
        <taxon>Stramenopiles</taxon>
        <taxon>Oomycota</taxon>
        <taxon>Saprolegniomycetes</taxon>
        <taxon>Saprolegniales</taxon>
        <taxon>Verrucalvaceae</taxon>
        <taxon>Aphanomyces</taxon>
    </lineage>
</organism>
<evidence type="ECO:0000313" key="7">
    <source>
        <dbReference type="EMBL" id="RHZ40164.1"/>
    </source>
</evidence>
<feature type="non-terminal residue" evidence="7">
    <location>
        <position position="369"/>
    </location>
</feature>
<protein>
    <recommendedName>
        <fullName evidence="9">Helicase ATP-binding domain-containing protein</fullName>
    </recommendedName>
</protein>
<evidence type="ECO:0000256" key="1">
    <source>
        <dbReference type="ARBA" id="ARBA00022741"/>
    </source>
</evidence>
<accession>A0A418FYC3</accession>
<evidence type="ECO:0008006" key="9">
    <source>
        <dbReference type="Google" id="ProtNLM"/>
    </source>
</evidence>
<dbReference type="PROSITE" id="PS51193">
    <property type="entry name" value="HELICASE_ATP_BIND_2"/>
    <property type="match status" value="1"/>
</dbReference>
<feature type="domain" description="SAM" evidence="5">
    <location>
        <begin position="322"/>
        <end position="369"/>
    </location>
</feature>
<comment type="caution">
    <text evidence="7">The sequence shown here is derived from an EMBL/GenBank/DDBJ whole genome shotgun (WGS) entry which is preliminary data.</text>
</comment>
<dbReference type="GO" id="GO:0016787">
    <property type="term" value="F:hydrolase activity"/>
    <property type="evidence" value="ECO:0007669"/>
    <property type="project" value="UniProtKB-KW"/>
</dbReference>
<dbReference type="EMBL" id="QUTF01006906">
    <property type="protein sequence ID" value="RHZ40164.1"/>
    <property type="molecule type" value="Genomic_DNA"/>
</dbReference>
<dbReference type="InterPro" id="IPR013761">
    <property type="entry name" value="SAM/pointed_sf"/>
</dbReference>
<gene>
    <name evidence="7" type="ORF">DYB26_010974</name>
</gene>
<evidence type="ECO:0000256" key="3">
    <source>
        <dbReference type="ARBA" id="ARBA00022840"/>
    </source>
</evidence>
<dbReference type="GO" id="GO:0006289">
    <property type="term" value="P:nucleotide-excision repair"/>
    <property type="evidence" value="ECO:0007669"/>
    <property type="project" value="TreeGrafter"/>
</dbReference>
<evidence type="ECO:0000256" key="2">
    <source>
        <dbReference type="ARBA" id="ARBA00022801"/>
    </source>
</evidence>
<name>A0A418FYC3_APHAT</name>
<feature type="compositionally biased region" description="Polar residues" evidence="4">
    <location>
        <begin position="292"/>
        <end position="303"/>
    </location>
</feature>
<dbReference type="PROSITE" id="PS50105">
    <property type="entry name" value="SAM_DOMAIN"/>
    <property type="match status" value="1"/>
</dbReference>
<proteinExistence type="predicted"/>
<dbReference type="SUPFAM" id="SSF47769">
    <property type="entry name" value="SAM/Pointed domain"/>
    <property type="match status" value="1"/>
</dbReference>
<dbReference type="Gene3D" id="3.40.50.300">
    <property type="entry name" value="P-loop containing nucleotide triphosphate hydrolases"/>
    <property type="match status" value="1"/>
</dbReference>
<dbReference type="AlphaFoldDB" id="A0A418FYC3"/>
<keyword evidence="3" id="KW-0067">ATP-binding</keyword>
<evidence type="ECO:0000256" key="4">
    <source>
        <dbReference type="SAM" id="MobiDB-lite"/>
    </source>
</evidence>
<dbReference type="VEuPathDB" id="FungiDB:H257_12717"/>
<feature type="compositionally biased region" description="Polar residues" evidence="4">
    <location>
        <begin position="217"/>
        <end position="226"/>
    </location>
</feature>
<dbReference type="GO" id="GO:1990918">
    <property type="term" value="P:double-strand break repair involved in meiotic recombination"/>
    <property type="evidence" value="ECO:0007669"/>
    <property type="project" value="TreeGrafter"/>
</dbReference>
<dbReference type="InterPro" id="IPR027417">
    <property type="entry name" value="P-loop_NTPase"/>
</dbReference>
<dbReference type="InterPro" id="IPR014013">
    <property type="entry name" value="Helic_SF1/SF2_ATP-bd_DinG/Rad3"/>
</dbReference>
<feature type="region of interest" description="Disordered" evidence="4">
    <location>
        <begin position="111"/>
        <end position="131"/>
    </location>
</feature>
<reference evidence="7 8" key="1">
    <citation type="submission" date="2018-08" db="EMBL/GenBank/DDBJ databases">
        <title>Aphanomyces genome sequencing and annotation.</title>
        <authorList>
            <person name="Minardi D."/>
            <person name="Oidtmann B."/>
            <person name="Van Der Giezen M."/>
            <person name="Studholme D.J."/>
        </authorList>
    </citation>
    <scope>NUCLEOTIDE SEQUENCE [LARGE SCALE GENOMIC DNA]</scope>
    <source>
        <strain evidence="7 8">FDL457</strain>
    </source>
</reference>
<dbReference type="Proteomes" id="UP000286510">
    <property type="component" value="Unassembled WGS sequence"/>
</dbReference>